<feature type="transmembrane region" description="Helical" evidence="5">
    <location>
        <begin position="202"/>
        <end position="222"/>
    </location>
</feature>
<keyword evidence="8" id="KW-1185">Reference proteome</keyword>
<dbReference type="EMBL" id="CP040871">
    <property type="protein sequence ID" value="QDA57420.1"/>
    <property type="molecule type" value="Genomic_DNA"/>
</dbReference>
<keyword evidence="2 5" id="KW-0812">Transmembrane</keyword>
<dbReference type="Pfam" id="PF06271">
    <property type="entry name" value="RDD"/>
    <property type="match status" value="1"/>
</dbReference>
<keyword evidence="4 5" id="KW-0472">Membrane</keyword>
<evidence type="ECO:0000256" key="1">
    <source>
        <dbReference type="ARBA" id="ARBA00004141"/>
    </source>
</evidence>
<feature type="transmembrane region" description="Helical" evidence="5">
    <location>
        <begin position="18"/>
        <end position="38"/>
    </location>
</feature>
<dbReference type="AlphaFoldDB" id="A0A5B7ZQR6"/>
<comment type="subcellular location">
    <subcellularLocation>
        <location evidence="1">Membrane</location>
        <topology evidence="1">Multi-pass membrane protein</topology>
    </subcellularLocation>
</comment>
<dbReference type="OrthoDB" id="9793824at2"/>
<sequence>MASTPAEPLPRAGFWARYAAWSLDAACLLPLVALLGASRLGHALAEARDALHALSGELPRLLGDALGMVQAPTDLARHMLSDPPIVAATARLESALAGIVYTPLLLYALLALLWSVGFEQSSWQATPGKRALGLVVADAQGRRLKAGHALLRHLAAGLSWLTLNIGHALAALPPHLALHDRASDTRVLRRAAGPRLPSWAKAWLLAQLLAMLVAFGWLFLWLQAAMQAAMQQAMGI</sequence>
<feature type="domain" description="RDD" evidence="6">
    <location>
        <begin position="11"/>
        <end position="183"/>
    </location>
</feature>
<dbReference type="RefSeq" id="WP_139716471.1">
    <property type="nucleotide sequence ID" value="NZ_CP040871.1"/>
</dbReference>
<accession>A0A5B7ZQR6</accession>
<protein>
    <submittedName>
        <fullName evidence="7">RDD family protein</fullName>
    </submittedName>
</protein>
<evidence type="ECO:0000313" key="7">
    <source>
        <dbReference type="EMBL" id="QDA57420.1"/>
    </source>
</evidence>
<evidence type="ECO:0000256" key="5">
    <source>
        <dbReference type="SAM" id="Phobius"/>
    </source>
</evidence>
<name>A0A5B7ZQR6_9GAMM</name>
<evidence type="ECO:0000256" key="2">
    <source>
        <dbReference type="ARBA" id="ARBA00022692"/>
    </source>
</evidence>
<dbReference type="InterPro" id="IPR010432">
    <property type="entry name" value="RDD"/>
</dbReference>
<evidence type="ECO:0000256" key="4">
    <source>
        <dbReference type="ARBA" id="ARBA00023136"/>
    </source>
</evidence>
<keyword evidence="3 5" id="KW-1133">Transmembrane helix</keyword>
<gene>
    <name evidence="7" type="ORF">FHQ07_08900</name>
</gene>
<proteinExistence type="predicted"/>
<dbReference type="GO" id="GO:0016020">
    <property type="term" value="C:membrane"/>
    <property type="evidence" value="ECO:0007669"/>
    <property type="project" value="UniProtKB-SubCell"/>
</dbReference>
<reference evidence="7 8" key="1">
    <citation type="submission" date="2019-06" db="EMBL/GenBank/DDBJ databases">
        <title>Thermomonas aquatica sp. nov., isolated from an industrial wastewater treatment plant.</title>
        <authorList>
            <person name="Jeon J.H."/>
            <person name="Park D.-S."/>
        </authorList>
    </citation>
    <scope>NUCLEOTIDE SEQUENCE [LARGE SCALE GENOMIC DNA]</scope>
    <source>
        <strain evidence="7 8">SY21</strain>
    </source>
</reference>
<feature type="transmembrane region" description="Helical" evidence="5">
    <location>
        <begin position="95"/>
        <end position="116"/>
    </location>
</feature>
<evidence type="ECO:0000256" key="3">
    <source>
        <dbReference type="ARBA" id="ARBA00022989"/>
    </source>
</evidence>
<organism evidence="7 8">
    <name type="scientific">Thermomonas aquatica</name>
    <dbReference type="NCBI Taxonomy" id="2202149"/>
    <lineage>
        <taxon>Bacteria</taxon>
        <taxon>Pseudomonadati</taxon>
        <taxon>Pseudomonadota</taxon>
        <taxon>Gammaproteobacteria</taxon>
        <taxon>Lysobacterales</taxon>
        <taxon>Lysobacteraceae</taxon>
        <taxon>Thermomonas</taxon>
    </lineage>
</organism>
<evidence type="ECO:0000259" key="6">
    <source>
        <dbReference type="Pfam" id="PF06271"/>
    </source>
</evidence>
<dbReference type="Proteomes" id="UP000308149">
    <property type="component" value="Chromosome"/>
</dbReference>
<evidence type="ECO:0000313" key="8">
    <source>
        <dbReference type="Proteomes" id="UP000308149"/>
    </source>
</evidence>
<dbReference type="KEGG" id="thes:FHQ07_08900"/>